<reference evidence="2" key="1">
    <citation type="submission" date="2018-08" db="EMBL/GenBank/DDBJ databases">
        <authorList>
            <person name="Liu Z.-W."/>
            <person name="Du Z.-J."/>
        </authorList>
    </citation>
    <scope>NUCLEOTIDE SEQUENCE [LARGE SCALE GENOMIC DNA]</scope>
    <source>
        <strain evidence="2">H4X</strain>
    </source>
</reference>
<gene>
    <name evidence="1" type="ORF">DXT99_05900</name>
</gene>
<keyword evidence="2" id="KW-1185">Reference proteome</keyword>
<dbReference type="Proteomes" id="UP000256708">
    <property type="component" value="Unassembled WGS sequence"/>
</dbReference>
<organism evidence="1 2">
    <name type="scientific">Pontibacter diazotrophicus</name>
    <dbReference type="NCBI Taxonomy" id="1400979"/>
    <lineage>
        <taxon>Bacteria</taxon>
        <taxon>Pseudomonadati</taxon>
        <taxon>Bacteroidota</taxon>
        <taxon>Cytophagia</taxon>
        <taxon>Cytophagales</taxon>
        <taxon>Hymenobacteraceae</taxon>
        <taxon>Pontibacter</taxon>
    </lineage>
</organism>
<sequence>MLLFALPFHSKSQGTDSLAPKRWYQPDGVVLQYAGNMGFLSFGPSYSLAKNKLNVELLYGFVPKHDAEEVLHLLTLKGVYLPIKEVKLNKDYTLTPLRVGLGASYYFNDQFPLTWKDGIPAGYYWWSSGVRVLGFAGAGINRNFGNDKTIKRLSLYSEIGTYDLILTSWVKDERLTLWEIANLSLGARVKF</sequence>
<proteinExistence type="predicted"/>
<dbReference type="AlphaFoldDB" id="A0A3D8LFL5"/>
<dbReference type="EMBL" id="QRGR01000005">
    <property type="protein sequence ID" value="RDV16200.1"/>
    <property type="molecule type" value="Genomic_DNA"/>
</dbReference>
<evidence type="ECO:0000313" key="1">
    <source>
        <dbReference type="EMBL" id="RDV16200.1"/>
    </source>
</evidence>
<evidence type="ECO:0008006" key="3">
    <source>
        <dbReference type="Google" id="ProtNLM"/>
    </source>
</evidence>
<name>A0A3D8LFL5_9BACT</name>
<comment type="caution">
    <text evidence="1">The sequence shown here is derived from an EMBL/GenBank/DDBJ whole genome shotgun (WGS) entry which is preliminary data.</text>
</comment>
<protein>
    <recommendedName>
        <fullName evidence="3">Outer membrane protein beta-barrel domain-containing protein</fullName>
    </recommendedName>
</protein>
<evidence type="ECO:0000313" key="2">
    <source>
        <dbReference type="Proteomes" id="UP000256708"/>
    </source>
</evidence>
<accession>A0A3D8LFL5</accession>